<keyword evidence="4" id="KW-1185">Reference proteome</keyword>
<keyword evidence="1" id="KW-0175">Coiled coil</keyword>
<dbReference type="Proteomes" id="UP001479436">
    <property type="component" value="Unassembled WGS sequence"/>
</dbReference>
<comment type="caution">
    <text evidence="3">The sequence shown here is derived from an EMBL/GenBank/DDBJ whole genome shotgun (WGS) entry which is preliminary data.</text>
</comment>
<evidence type="ECO:0000256" key="1">
    <source>
        <dbReference type="SAM" id="Coils"/>
    </source>
</evidence>
<reference evidence="3 4" key="1">
    <citation type="submission" date="2023-04" db="EMBL/GenBank/DDBJ databases">
        <title>Genome of Basidiobolus ranarum AG-B5.</title>
        <authorList>
            <person name="Stajich J.E."/>
            <person name="Carter-House D."/>
            <person name="Gryganskyi A."/>
        </authorList>
    </citation>
    <scope>NUCLEOTIDE SEQUENCE [LARGE SCALE GENOMIC DNA]</scope>
    <source>
        <strain evidence="3 4">AG-B5</strain>
    </source>
</reference>
<feature type="domain" description="BAR" evidence="2">
    <location>
        <begin position="17"/>
        <end position="275"/>
    </location>
</feature>
<feature type="coiled-coil region" evidence="1">
    <location>
        <begin position="210"/>
        <end position="237"/>
    </location>
</feature>
<dbReference type="SMART" id="SM00721">
    <property type="entry name" value="BAR"/>
    <property type="match status" value="1"/>
</dbReference>
<sequence length="290" mass="32470">MDSLVALTQKVNPWTTKIAQSFDKAKQIAQVKFGNIEITQLPAEYNELEKKVDAIRNAHLNMLKITKIYGTENYDVPMQIQNSVVDFSRTVVKRVNSMRGSEKVENGNESKRPKTLAHGLARAAAEGAEKIGTEEPLGAALSKYATIQENIGDARLTMDSQIVRKFNEPFNNNLNSAIQFSLKARQQVNTARIHLDACKNSLKTAKPDKINQIKSEIESAEDQFVAAVQEAMELMKAVVENPEPLRNLSDLVSSQLNFFKEAYELLTDVALDIDEIQVTQEATFRKGRED</sequence>
<proteinExistence type="predicted"/>
<organism evidence="3 4">
    <name type="scientific">Basidiobolus ranarum</name>
    <dbReference type="NCBI Taxonomy" id="34480"/>
    <lineage>
        <taxon>Eukaryota</taxon>
        <taxon>Fungi</taxon>
        <taxon>Fungi incertae sedis</taxon>
        <taxon>Zoopagomycota</taxon>
        <taxon>Entomophthoromycotina</taxon>
        <taxon>Basidiobolomycetes</taxon>
        <taxon>Basidiobolales</taxon>
        <taxon>Basidiobolaceae</taxon>
        <taxon>Basidiobolus</taxon>
    </lineage>
</organism>
<protein>
    <submittedName>
        <fullName evidence="3">BAR domain-containing protein</fullName>
    </submittedName>
</protein>
<dbReference type="Pfam" id="PF10455">
    <property type="entry name" value="BAR_2"/>
    <property type="match status" value="1"/>
</dbReference>
<evidence type="ECO:0000313" key="3">
    <source>
        <dbReference type="EMBL" id="KAK9763562.1"/>
    </source>
</evidence>
<dbReference type="EMBL" id="JASJQH010000608">
    <property type="protein sequence ID" value="KAK9763562.1"/>
    <property type="molecule type" value="Genomic_DNA"/>
</dbReference>
<name>A0ABR2WQ20_9FUNG</name>
<evidence type="ECO:0000313" key="4">
    <source>
        <dbReference type="Proteomes" id="UP001479436"/>
    </source>
</evidence>
<dbReference type="Gene3D" id="1.20.1270.60">
    <property type="entry name" value="Arfaptin homology (AH) domain/BAR domain"/>
    <property type="match status" value="1"/>
</dbReference>
<dbReference type="InterPro" id="IPR018859">
    <property type="entry name" value="BAR_dom-cont"/>
</dbReference>
<accession>A0ABR2WQ20</accession>
<evidence type="ECO:0000259" key="2">
    <source>
        <dbReference type="SMART" id="SM00721"/>
    </source>
</evidence>
<gene>
    <name evidence="3" type="primary">GVP36_2</name>
    <name evidence="3" type="ORF">K7432_009638</name>
</gene>
<dbReference type="InterPro" id="IPR027267">
    <property type="entry name" value="AH/BAR_dom_sf"/>
</dbReference>
<dbReference type="InterPro" id="IPR004148">
    <property type="entry name" value="BAR_dom"/>
</dbReference>
<dbReference type="SUPFAM" id="SSF103657">
    <property type="entry name" value="BAR/IMD domain-like"/>
    <property type="match status" value="1"/>
</dbReference>